<keyword evidence="6" id="KW-0143">Chaperone</keyword>
<dbReference type="Pfam" id="PF12796">
    <property type="entry name" value="Ank_2"/>
    <property type="match status" value="1"/>
</dbReference>
<keyword evidence="2" id="KW-0677">Repeat</keyword>
<dbReference type="InterPro" id="IPR002110">
    <property type="entry name" value="Ankyrin_rpt"/>
</dbReference>
<evidence type="ECO:0000259" key="9">
    <source>
        <dbReference type="Pfam" id="PF11904"/>
    </source>
</evidence>
<evidence type="ECO:0000256" key="1">
    <source>
        <dbReference type="ARBA" id="ARBA00004586"/>
    </source>
</evidence>
<dbReference type="SUPFAM" id="SSF48403">
    <property type="entry name" value="Ankyrin repeat"/>
    <property type="match status" value="1"/>
</dbReference>
<comment type="caution">
    <text evidence="10">The sequence shown here is derived from an EMBL/GenBank/DDBJ whole genome shotgun (WGS) entry which is preliminary data.</text>
</comment>
<accession>A0A2G5UW49</accession>
<dbReference type="InterPro" id="IPR021832">
    <property type="entry name" value="ANKRD13"/>
</dbReference>
<gene>
    <name evidence="10" type="primary">Cni-C01F1.6</name>
    <name evidence="10" type="synonym">Cnig_chr_II.g4394</name>
    <name evidence="10" type="ORF">B9Z55_004394</name>
</gene>
<name>A0A2G5UW49_9PELO</name>
<comment type="function">
    <text evidence="7">Acts as a molecular chaperone for G protein-coupled receptors, regulating their biogenesis and exit from the ER.</text>
</comment>
<dbReference type="GO" id="GO:0005789">
    <property type="term" value="C:endoplasmic reticulum membrane"/>
    <property type="evidence" value="ECO:0007669"/>
    <property type="project" value="UniProtKB-SubCell"/>
</dbReference>
<evidence type="ECO:0000256" key="4">
    <source>
        <dbReference type="ARBA" id="ARBA00023043"/>
    </source>
</evidence>
<evidence type="ECO:0000256" key="8">
    <source>
        <dbReference type="PROSITE-ProRule" id="PRU00023"/>
    </source>
</evidence>
<feature type="repeat" description="ANK" evidence="8">
    <location>
        <begin position="57"/>
        <end position="89"/>
    </location>
</feature>
<dbReference type="OrthoDB" id="1585644at2759"/>
<dbReference type="AlphaFoldDB" id="A0A2G5UW49"/>
<comment type="subcellular location">
    <subcellularLocation>
        <location evidence="1">Endoplasmic reticulum membrane</location>
    </subcellularLocation>
</comment>
<evidence type="ECO:0000256" key="5">
    <source>
        <dbReference type="ARBA" id="ARBA00023136"/>
    </source>
</evidence>
<proteinExistence type="predicted"/>
<evidence type="ECO:0000256" key="2">
    <source>
        <dbReference type="ARBA" id="ARBA00022737"/>
    </source>
</evidence>
<keyword evidence="5" id="KW-0472">Membrane</keyword>
<dbReference type="SMART" id="SM00248">
    <property type="entry name" value="ANK"/>
    <property type="match status" value="2"/>
</dbReference>
<dbReference type="PROSITE" id="PS50297">
    <property type="entry name" value="ANK_REP_REGION"/>
    <property type="match status" value="1"/>
</dbReference>
<keyword evidence="11" id="KW-1185">Reference proteome</keyword>
<dbReference type="STRING" id="1611254.A0A2G5UW49"/>
<dbReference type="InterPro" id="IPR055285">
    <property type="entry name" value="ANKRD13_C"/>
</dbReference>
<dbReference type="GO" id="GO:0005102">
    <property type="term" value="F:signaling receptor binding"/>
    <property type="evidence" value="ECO:0007669"/>
    <property type="project" value="TreeGrafter"/>
</dbReference>
<dbReference type="InterPro" id="IPR036770">
    <property type="entry name" value="Ankyrin_rpt-contain_sf"/>
</dbReference>
<sequence>MMSSKFRTEDAWIIGQRMAARLDHEAYPLHKAAFFNDTHSIVQLLRAGRSLSEKDMHGNTALHIATMLGHREAIAMLLANNAPVRIKNIDGWNPLMESVSYGDRQIKLLITPTLFIITVTEMLRKLKTQTNEKMTRGKPHLMKMFHDLGDFYMEFKWDFQSWIPLLSRILPSDVCLIYKKGNLLRMDTTLADFSERNWERGDITFLFNVDAPPGEQLVVMDNKTKVFQRGRREESEAEIDEEVDVLMSTDIVNAHMSTKTVGFKQAYSGWVFKHAREEQMGDFPVNFYSVEGLKLTTRKRREHLSSDDVKKNKSILSSLTSGHTVNDDEFASLQHRKSLPPPGRLPTTWEEYSGAAPGAPPQMGRPQIVKTNEKQFKALVGMSEEFPLSVDVLVDLLEVVAPFKHLDKLRRFCSARLPPGFPVCVEIPLLATIAAKVTFQKFQFTNNIHDKLFTIPTSYREDPTRFPDL</sequence>
<evidence type="ECO:0000313" key="10">
    <source>
        <dbReference type="EMBL" id="PIC43787.1"/>
    </source>
</evidence>
<feature type="domain" description="Ankyrin repeat" evidence="9">
    <location>
        <begin position="185"/>
        <end position="454"/>
    </location>
</feature>
<dbReference type="Pfam" id="PF11904">
    <property type="entry name" value="ANKRD13_C"/>
    <property type="match status" value="1"/>
</dbReference>
<dbReference type="PROSITE" id="PS50088">
    <property type="entry name" value="ANK_REPEAT"/>
    <property type="match status" value="1"/>
</dbReference>
<dbReference type="PANTHER" id="PTHR12447:SF25">
    <property type="entry name" value="ANKYRIN REPEAT DOMAIN-CONTAINING PROTEIN 13C"/>
    <property type="match status" value="1"/>
</dbReference>
<evidence type="ECO:0000256" key="6">
    <source>
        <dbReference type="ARBA" id="ARBA00023186"/>
    </source>
</evidence>
<dbReference type="FunFam" id="1.25.40.20:FF:000302">
    <property type="entry name" value="Ankyrin repeat containing protein"/>
    <property type="match status" value="1"/>
</dbReference>
<dbReference type="EMBL" id="PDUG01000002">
    <property type="protein sequence ID" value="PIC43787.1"/>
    <property type="molecule type" value="Genomic_DNA"/>
</dbReference>
<evidence type="ECO:0000256" key="3">
    <source>
        <dbReference type="ARBA" id="ARBA00022824"/>
    </source>
</evidence>
<dbReference type="GO" id="GO:0006621">
    <property type="term" value="P:protein retention in ER lumen"/>
    <property type="evidence" value="ECO:0007669"/>
    <property type="project" value="TreeGrafter"/>
</dbReference>
<reference evidence="11" key="1">
    <citation type="submission" date="2017-10" db="EMBL/GenBank/DDBJ databases">
        <title>Rapid genome shrinkage in a self-fertile nematode reveals novel sperm competition proteins.</title>
        <authorList>
            <person name="Yin D."/>
            <person name="Schwarz E.M."/>
            <person name="Thomas C.G."/>
            <person name="Felde R.L."/>
            <person name="Korf I.F."/>
            <person name="Cutter A.D."/>
            <person name="Schartner C.M."/>
            <person name="Ralston E.J."/>
            <person name="Meyer B.J."/>
            <person name="Haag E.S."/>
        </authorList>
    </citation>
    <scope>NUCLEOTIDE SEQUENCE [LARGE SCALE GENOMIC DNA]</scope>
    <source>
        <strain evidence="11">JU1422</strain>
    </source>
</reference>
<protein>
    <recommendedName>
        <fullName evidence="9">Ankyrin repeat domain-containing protein</fullName>
    </recommendedName>
</protein>
<organism evidence="10 11">
    <name type="scientific">Caenorhabditis nigoni</name>
    <dbReference type="NCBI Taxonomy" id="1611254"/>
    <lineage>
        <taxon>Eukaryota</taxon>
        <taxon>Metazoa</taxon>
        <taxon>Ecdysozoa</taxon>
        <taxon>Nematoda</taxon>
        <taxon>Chromadorea</taxon>
        <taxon>Rhabditida</taxon>
        <taxon>Rhabditina</taxon>
        <taxon>Rhabditomorpha</taxon>
        <taxon>Rhabditoidea</taxon>
        <taxon>Rhabditidae</taxon>
        <taxon>Peloderinae</taxon>
        <taxon>Caenorhabditis</taxon>
    </lineage>
</organism>
<evidence type="ECO:0000313" key="11">
    <source>
        <dbReference type="Proteomes" id="UP000230233"/>
    </source>
</evidence>
<dbReference type="Gene3D" id="1.25.40.20">
    <property type="entry name" value="Ankyrin repeat-containing domain"/>
    <property type="match status" value="1"/>
</dbReference>
<keyword evidence="3" id="KW-0256">Endoplasmic reticulum</keyword>
<dbReference type="PANTHER" id="PTHR12447">
    <property type="entry name" value="ANKYRIN REPEAT DOMAIN-CONTAINING PROTEIN 13"/>
    <property type="match status" value="1"/>
</dbReference>
<keyword evidence="4 8" id="KW-0040">ANK repeat</keyword>
<evidence type="ECO:0000256" key="7">
    <source>
        <dbReference type="ARBA" id="ARBA00037107"/>
    </source>
</evidence>
<dbReference type="Proteomes" id="UP000230233">
    <property type="component" value="Chromosome II"/>
</dbReference>